<protein>
    <submittedName>
        <fullName evidence="1">Uncharacterized protein</fullName>
    </submittedName>
</protein>
<dbReference type="Proteomes" id="UP000230066">
    <property type="component" value="Unassembled WGS sequence"/>
</dbReference>
<evidence type="ECO:0000313" key="1">
    <source>
        <dbReference type="EMBL" id="THD18053.1"/>
    </source>
</evidence>
<keyword evidence="2" id="KW-1185">Reference proteome</keyword>
<name>A0A4E0QTD4_FASHE</name>
<dbReference type="EMBL" id="JXXN02017007">
    <property type="protein sequence ID" value="THD18053.1"/>
    <property type="molecule type" value="Genomic_DNA"/>
</dbReference>
<reference evidence="1" key="1">
    <citation type="submission" date="2019-03" db="EMBL/GenBank/DDBJ databases">
        <title>Improved annotation for the trematode Fasciola hepatica.</title>
        <authorList>
            <person name="Choi Y.-J."/>
            <person name="Martin J."/>
            <person name="Mitreva M."/>
        </authorList>
    </citation>
    <scope>NUCLEOTIDE SEQUENCE [LARGE SCALE GENOMIC DNA]</scope>
</reference>
<sequence length="126" mass="13526">MLAAFIAPRSDSTRVSELLQPISEVDSSEASLDKVLSFYLLQLRSQLGQSFLARRFSTFTPVCLGFSPQSEHLAMGMATSRLPSASLPVSSLHRLTGDCLIVDSANSRSDFIGLCGPHIAGVIETP</sequence>
<gene>
    <name evidence="1" type="ORF">D915_011063</name>
</gene>
<proteinExistence type="predicted"/>
<accession>A0A4E0QTD4</accession>
<dbReference type="AlphaFoldDB" id="A0A4E0QTD4"/>
<evidence type="ECO:0000313" key="2">
    <source>
        <dbReference type="Proteomes" id="UP000230066"/>
    </source>
</evidence>
<organism evidence="1 2">
    <name type="scientific">Fasciola hepatica</name>
    <name type="common">Liver fluke</name>
    <dbReference type="NCBI Taxonomy" id="6192"/>
    <lineage>
        <taxon>Eukaryota</taxon>
        <taxon>Metazoa</taxon>
        <taxon>Spiralia</taxon>
        <taxon>Lophotrochozoa</taxon>
        <taxon>Platyhelminthes</taxon>
        <taxon>Trematoda</taxon>
        <taxon>Digenea</taxon>
        <taxon>Plagiorchiida</taxon>
        <taxon>Echinostomata</taxon>
        <taxon>Echinostomatoidea</taxon>
        <taxon>Fasciolidae</taxon>
        <taxon>Fasciola</taxon>
    </lineage>
</organism>
<comment type="caution">
    <text evidence="1">The sequence shown here is derived from an EMBL/GenBank/DDBJ whole genome shotgun (WGS) entry which is preliminary data.</text>
</comment>